<evidence type="ECO:0000256" key="1">
    <source>
        <dbReference type="SAM" id="SignalP"/>
    </source>
</evidence>
<keyword evidence="1" id="KW-0732">Signal</keyword>
<dbReference type="EMBL" id="JADJZA010000003">
    <property type="protein sequence ID" value="MBK9296629.1"/>
    <property type="molecule type" value="Genomic_DNA"/>
</dbReference>
<feature type="signal peptide" evidence="1">
    <location>
        <begin position="1"/>
        <end position="27"/>
    </location>
</feature>
<evidence type="ECO:0008006" key="4">
    <source>
        <dbReference type="Google" id="ProtNLM"/>
    </source>
</evidence>
<evidence type="ECO:0000313" key="2">
    <source>
        <dbReference type="EMBL" id="MBK9296629.1"/>
    </source>
</evidence>
<dbReference type="Proteomes" id="UP000727993">
    <property type="component" value="Unassembled WGS sequence"/>
</dbReference>
<comment type="caution">
    <text evidence="2">The sequence shown here is derived from an EMBL/GenBank/DDBJ whole genome shotgun (WGS) entry which is preliminary data.</text>
</comment>
<protein>
    <recommendedName>
        <fullName evidence="4">Secreted protein</fullName>
    </recommendedName>
</protein>
<proteinExistence type="predicted"/>
<evidence type="ECO:0000313" key="3">
    <source>
        <dbReference type="Proteomes" id="UP000727993"/>
    </source>
</evidence>
<gene>
    <name evidence="2" type="ORF">IPN02_07240</name>
</gene>
<organism evidence="2 3">
    <name type="scientific">Candidatus Neomicrothrix subdominans</name>
    <dbReference type="NCBI Taxonomy" id="2954438"/>
    <lineage>
        <taxon>Bacteria</taxon>
        <taxon>Bacillati</taxon>
        <taxon>Actinomycetota</taxon>
        <taxon>Acidimicrobiia</taxon>
        <taxon>Acidimicrobiales</taxon>
        <taxon>Microthrixaceae</taxon>
        <taxon>Candidatus Neomicrothrix</taxon>
    </lineage>
</organism>
<feature type="chain" id="PRO_5039548784" description="Secreted protein" evidence="1">
    <location>
        <begin position="28"/>
        <end position="216"/>
    </location>
</feature>
<sequence>MSKRRLTSTRSGMAVAVLAVLTLVATACSPAPPATFDSAVTMNIHIDVTVPGNPNANPPTADQPLHFDIPLAGQAVGSWNAGDTGQLDVNLAMDDGAFPIDGPGLPTLWFHYRIADAAIGTGTFDPQTGTGGFDTSIVFTVTDLTALSGVIRPPCDLTYDMSLVGQIDPNTGMLNASQNGFDVTPPGPSDCGELQRLVALLFGAPDNSVTVSFLVG</sequence>
<reference evidence="2 3" key="1">
    <citation type="submission" date="2020-10" db="EMBL/GenBank/DDBJ databases">
        <title>Connecting structure to function with the recovery of over 1000 high-quality activated sludge metagenome-assembled genomes encoding full-length rRNA genes using long-read sequencing.</title>
        <authorList>
            <person name="Singleton C.M."/>
            <person name="Petriglieri F."/>
            <person name="Kristensen J.M."/>
            <person name="Kirkegaard R.H."/>
            <person name="Michaelsen T.Y."/>
            <person name="Andersen M.H."/>
            <person name="Karst S.M."/>
            <person name="Dueholm M.S."/>
            <person name="Nielsen P.H."/>
            <person name="Albertsen M."/>
        </authorList>
    </citation>
    <scope>NUCLEOTIDE SEQUENCE [LARGE SCALE GENOMIC DNA]</scope>
    <source>
        <strain evidence="2">Lyne_18-Q3-R50-59_MAXAC.006</strain>
    </source>
</reference>
<dbReference type="AlphaFoldDB" id="A0A936ND40"/>
<name>A0A936ND40_9ACTN</name>
<dbReference type="PROSITE" id="PS51257">
    <property type="entry name" value="PROKAR_LIPOPROTEIN"/>
    <property type="match status" value="1"/>
</dbReference>
<accession>A0A936ND40</accession>